<evidence type="ECO:0000256" key="8">
    <source>
        <dbReference type="SAM" id="Phobius"/>
    </source>
</evidence>
<keyword evidence="5 8" id="KW-1133">Transmembrane helix</keyword>
<dbReference type="SMART" id="SM00164">
    <property type="entry name" value="TBC"/>
    <property type="match status" value="1"/>
</dbReference>
<feature type="transmembrane region" description="Helical" evidence="8">
    <location>
        <begin position="712"/>
        <end position="735"/>
    </location>
</feature>
<keyword evidence="4 8" id="KW-0812">Transmembrane</keyword>
<dbReference type="InterPro" id="IPR035969">
    <property type="entry name" value="Rab-GAP_TBC_sf"/>
</dbReference>
<evidence type="ECO:0000256" key="2">
    <source>
        <dbReference type="ARBA" id="ARBA00010596"/>
    </source>
</evidence>
<dbReference type="GO" id="GO:0005096">
    <property type="term" value="F:GTPase activator activity"/>
    <property type="evidence" value="ECO:0007669"/>
    <property type="project" value="UniProtKB-KW"/>
</dbReference>
<organism evidence="10 11">
    <name type="scientific">Monascus purpureus</name>
    <name type="common">Red mold</name>
    <name type="synonym">Monascus anka</name>
    <dbReference type="NCBI Taxonomy" id="5098"/>
    <lineage>
        <taxon>Eukaryota</taxon>
        <taxon>Fungi</taxon>
        <taxon>Dikarya</taxon>
        <taxon>Ascomycota</taxon>
        <taxon>Pezizomycotina</taxon>
        <taxon>Eurotiomycetes</taxon>
        <taxon>Eurotiomycetidae</taxon>
        <taxon>Eurotiales</taxon>
        <taxon>Aspergillaceae</taxon>
        <taxon>Monascus</taxon>
    </lineage>
</organism>
<name>A0A507R7A0_MONPU</name>
<dbReference type="AlphaFoldDB" id="A0A507R7A0"/>
<dbReference type="SUPFAM" id="SSF47923">
    <property type="entry name" value="Ypt/Rab-GAP domain of gyp1p"/>
    <property type="match status" value="2"/>
</dbReference>
<comment type="caution">
    <text evidence="10">The sequence shown here is derived from an EMBL/GenBank/DDBJ whole genome shotgun (WGS) entry which is preliminary data.</text>
</comment>
<comment type="subcellular location">
    <subcellularLocation>
        <location evidence="1">Membrane</location>
        <topology evidence="1">Multi-pass membrane protein</topology>
    </subcellularLocation>
</comment>
<accession>A0A507R7A0</accession>
<dbReference type="PANTHER" id="PTHR20913:SF7">
    <property type="entry name" value="RE60063P"/>
    <property type="match status" value="1"/>
</dbReference>
<dbReference type="InterPro" id="IPR000195">
    <property type="entry name" value="Rab-GAP-TBC_dom"/>
</dbReference>
<feature type="transmembrane region" description="Helical" evidence="8">
    <location>
        <begin position="616"/>
        <end position="640"/>
    </location>
</feature>
<evidence type="ECO:0000259" key="9">
    <source>
        <dbReference type="PROSITE" id="PS50086"/>
    </source>
</evidence>
<gene>
    <name evidence="10" type="ORF">MPDQ_003005</name>
</gene>
<dbReference type="Pfam" id="PF04893">
    <property type="entry name" value="Yip1"/>
    <property type="match status" value="1"/>
</dbReference>
<feature type="transmembrane region" description="Helical" evidence="8">
    <location>
        <begin position="389"/>
        <end position="406"/>
    </location>
</feature>
<evidence type="ECO:0000256" key="6">
    <source>
        <dbReference type="ARBA" id="ARBA00023136"/>
    </source>
</evidence>
<feature type="compositionally biased region" description="Polar residues" evidence="7">
    <location>
        <begin position="31"/>
        <end position="54"/>
    </location>
</feature>
<keyword evidence="11" id="KW-1185">Reference proteome</keyword>
<dbReference type="PANTHER" id="PTHR20913">
    <property type="entry name" value="TBC1 DOMAIN FAMILY MEMBER 20/GTPASE"/>
    <property type="match status" value="1"/>
</dbReference>
<sequence length="770" mass="86592">MDQSAVGQQQDTIYSSGTPEVTGCGPIEEPQPSTLLDENISTPLESQAGKSSSETSEKANAIRRACNLRDLNTLVSHATSQGGLLQDELRQLAWPILLQCDRENGSHELTGWKDWPRHEDEDQVQLDVDRSFVYYPRGTDEELSVRKKELSTLITRVLRKYPMLCYFQGYHDIVQVLLLVLGADQAASAVAQVSLFRIRDYMLPSLSPALKHLLLIPAIIGRADPGLGRHLAGIQPFFALGSTLTLYAHNIEEYSDIARLFDFLLAHEPVVSVYLFAAIIISRKKELLEIPIDEPDMLHFTLSKLPAPLDLEYLISRTLELFRNHPPESLPSSAWKKIYSCSVLKTSRDPFREYTTEEAIKLFERQTRQLRYEELRDKSLSRMRKHRRTIGSVGVAILIAAISFRIRKKGLDVPIWDYLRQSKAVIVVADAAVADAYVDSVNLAGPLDVHQPLETRKSPDYIPNMAKQGYDVVVDVDTEGDLGHTDLQEDLEFHPSNFENGPQSAKAHSDSTPFLGSGGSSRSRGRDRSPGGSPSKHRWWSIHYYSQYFDVDTNEVLRRCVAALYPRTNFLDVLEGNPDLYGPFWIATTVVVILFLTGTISQWLSNRHDDHFEYDFTLLSGAAGLIYGYTFVLPVGLWAALKWFGSSTADLIECWALYGYANLAWIGVALVSWSPLTALNWALVGVGFGWTVFFLLRNLYPVLNSTEARASKILLILVVVLHAGLAIAINFLFFAHGSPASKKNKHKGHDDDDDDDHDDHDDDKRRMFRM</sequence>
<feature type="domain" description="Rab-GAP TBC" evidence="9">
    <location>
        <begin position="84"/>
        <end position="268"/>
    </location>
</feature>
<feature type="region of interest" description="Disordered" evidence="7">
    <location>
        <begin position="1"/>
        <end position="58"/>
    </location>
</feature>
<dbReference type="InterPro" id="IPR045913">
    <property type="entry name" value="TBC20/Gyp8-like"/>
</dbReference>
<feature type="compositionally biased region" description="Acidic residues" evidence="7">
    <location>
        <begin position="751"/>
        <end position="761"/>
    </location>
</feature>
<evidence type="ECO:0000313" key="10">
    <source>
        <dbReference type="EMBL" id="TQB77367.1"/>
    </source>
</evidence>
<evidence type="ECO:0000256" key="3">
    <source>
        <dbReference type="ARBA" id="ARBA00022468"/>
    </source>
</evidence>
<dbReference type="Gene3D" id="1.10.472.80">
    <property type="entry name" value="Ypt/Rab-GAP domain of gyp1p, domain 3"/>
    <property type="match status" value="1"/>
</dbReference>
<dbReference type="PROSITE" id="PS50086">
    <property type="entry name" value="TBC_RABGAP"/>
    <property type="match status" value="1"/>
</dbReference>
<dbReference type="EMBL" id="VIFY01000002">
    <property type="protein sequence ID" value="TQB77367.1"/>
    <property type="molecule type" value="Genomic_DNA"/>
</dbReference>
<evidence type="ECO:0000256" key="7">
    <source>
        <dbReference type="SAM" id="MobiDB-lite"/>
    </source>
</evidence>
<reference evidence="10 11" key="1">
    <citation type="submission" date="2019-06" db="EMBL/GenBank/DDBJ databases">
        <title>Wine fermentation using esterase from Monascus purpureus.</title>
        <authorList>
            <person name="Geng C."/>
            <person name="Zhang Y."/>
        </authorList>
    </citation>
    <scope>NUCLEOTIDE SEQUENCE [LARGE SCALE GENOMIC DNA]</scope>
    <source>
        <strain evidence="10">HQ1</strain>
    </source>
</reference>
<feature type="transmembrane region" description="Helical" evidence="8">
    <location>
        <begin position="655"/>
        <end position="674"/>
    </location>
</feature>
<feature type="region of interest" description="Disordered" evidence="7">
    <location>
        <begin position="492"/>
        <end position="536"/>
    </location>
</feature>
<dbReference type="STRING" id="5098.A0A507R7A0"/>
<dbReference type="InterPro" id="IPR006977">
    <property type="entry name" value="Yip1_dom"/>
</dbReference>
<feature type="region of interest" description="Disordered" evidence="7">
    <location>
        <begin position="741"/>
        <end position="770"/>
    </location>
</feature>
<feature type="transmembrane region" description="Helical" evidence="8">
    <location>
        <begin position="681"/>
        <end position="700"/>
    </location>
</feature>
<dbReference type="FunFam" id="1.10.472.80:FF:000060">
    <property type="entry name" value="TBC domain protein, putative"/>
    <property type="match status" value="1"/>
</dbReference>
<evidence type="ECO:0000313" key="11">
    <source>
        <dbReference type="Proteomes" id="UP000319663"/>
    </source>
</evidence>
<proteinExistence type="inferred from homology"/>
<dbReference type="GO" id="GO:0006888">
    <property type="term" value="P:endoplasmic reticulum to Golgi vesicle-mediated transport"/>
    <property type="evidence" value="ECO:0007669"/>
    <property type="project" value="TreeGrafter"/>
</dbReference>
<dbReference type="Gene3D" id="1.10.8.1310">
    <property type="match status" value="1"/>
</dbReference>
<protein>
    <recommendedName>
        <fullName evidence="9">Rab-GAP TBC domain-containing protein</fullName>
    </recommendedName>
</protein>
<evidence type="ECO:0000256" key="4">
    <source>
        <dbReference type="ARBA" id="ARBA00022692"/>
    </source>
</evidence>
<evidence type="ECO:0000256" key="1">
    <source>
        <dbReference type="ARBA" id="ARBA00004141"/>
    </source>
</evidence>
<feature type="transmembrane region" description="Helical" evidence="8">
    <location>
        <begin position="584"/>
        <end position="604"/>
    </location>
</feature>
<dbReference type="FunFam" id="1.10.8.1310:FF:000001">
    <property type="entry name" value="TBC1 domain family, member 20"/>
    <property type="match status" value="1"/>
</dbReference>
<dbReference type="GO" id="GO:0005789">
    <property type="term" value="C:endoplasmic reticulum membrane"/>
    <property type="evidence" value="ECO:0007669"/>
    <property type="project" value="TreeGrafter"/>
</dbReference>
<feature type="compositionally biased region" description="Polar residues" evidence="7">
    <location>
        <begin position="1"/>
        <end position="19"/>
    </location>
</feature>
<evidence type="ECO:0000256" key="5">
    <source>
        <dbReference type="ARBA" id="ARBA00022989"/>
    </source>
</evidence>
<dbReference type="Pfam" id="PF00566">
    <property type="entry name" value="RabGAP-TBC"/>
    <property type="match status" value="1"/>
</dbReference>
<keyword evidence="6 8" id="KW-0472">Membrane</keyword>
<keyword evidence="3" id="KW-0343">GTPase activation</keyword>
<comment type="similarity">
    <text evidence="2">Belongs to the YIP1 family.</text>
</comment>
<dbReference type="Proteomes" id="UP000319663">
    <property type="component" value="Unassembled WGS sequence"/>
</dbReference>